<dbReference type="InterPro" id="IPR006139">
    <property type="entry name" value="D-isomer_2_OHA_DH_cat_dom"/>
</dbReference>
<organism evidence="7 8">
    <name type="scientific">Anaerotruncus massiliensis</name>
    <name type="common">ex Togo et al. 2019</name>
    <dbReference type="NCBI Taxonomy" id="1673720"/>
    <lineage>
        <taxon>Bacteria</taxon>
        <taxon>Bacillati</taxon>
        <taxon>Bacillota</taxon>
        <taxon>Clostridia</taxon>
        <taxon>Eubacteriales</taxon>
        <taxon>Oscillospiraceae</taxon>
        <taxon>Anaerotruncus</taxon>
    </lineage>
</organism>
<comment type="caution">
    <text evidence="7">The sequence shown here is derived from an EMBL/GenBank/DDBJ whole genome shotgun (WGS) entry which is preliminary data.</text>
</comment>
<comment type="similarity">
    <text evidence="1 4">Belongs to the D-isomer specific 2-hydroxyacid dehydrogenase family.</text>
</comment>
<evidence type="ECO:0000259" key="5">
    <source>
        <dbReference type="Pfam" id="PF00389"/>
    </source>
</evidence>
<dbReference type="Gene3D" id="3.40.50.720">
    <property type="entry name" value="NAD(P)-binding Rossmann-like Domain"/>
    <property type="match status" value="2"/>
</dbReference>
<accession>A0ABR7ABC2</accession>
<dbReference type="EMBL" id="JACOIH010000002">
    <property type="protein sequence ID" value="MBC3937758.1"/>
    <property type="molecule type" value="Genomic_DNA"/>
</dbReference>
<dbReference type="InterPro" id="IPR036291">
    <property type="entry name" value="NAD(P)-bd_dom_sf"/>
</dbReference>
<dbReference type="InterPro" id="IPR029753">
    <property type="entry name" value="D-isomer_DH_CS"/>
</dbReference>
<feature type="domain" description="D-isomer specific 2-hydroxyacid dehydrogenase catalytic" evidence="5">
    <location>
        <begin position="43"/>
        <end position="310"/>
    </location>
</feature>
<dbReference type="SUPFAM" id="SSF51735">
    <property type="entry name" value="NAD(P)-binding Rossmann-fold domains"/>
    <property type="match status" value="1"/>
</dbReference>
<evidence type="ECO:0000313" key="7">
    <source>
        <dbReference type="EMBL" id="MBC3937758.1"/>
    </source>
</evidence>
<keyword evidence="3" id="KW-0520">NAD</keyword>
<sequence length="314" mass="35449">MNTRVLYLDKLNEHMERMILDMCPPDVTLRFLNPTIGEKGTPEDADCFFVTTFRTTKEIIDQAPNLRLIQRTGVGVDMVDVAYAKEKGIPISICKGFNASSVAELAVLDMLALYRRIITLDPLGKKGEWHTWTYRHDSYELLGKTVGVIGGGTIGREVIKRVKAFGTRVIYSDVFRMPTEEEEKLGCEYVPFDELIASADVITIHAPLLDSTRGMIDREQFARMKDSAILINTARSQIVDETALLEALREKKIWGAAFDVFEPDDPIFGLDEGLNLITTPHIGAATYDNYYRVYKFSLENAQRIGRGEEPLFLL</sequence>
<evidence type="ECO:0000313" key="8">
    <source>
        <dbReference type="Proteomes" id="UP000602181"/>
    </source>
</evidence>
<dbReference type="Pfam" id="PF02826">
    <property type="entry name" value="2-Hacid_dh_C"/>
    <property type="match status" value="1"/>
</dbReference>
<dbReference type="Pfam" id="PF00389">
    <property type="entry name" value="2-Hacid_dh"/>
    <property type="match status" value="1"/>
</dbReference>
<proteinExistence type="inferred from homology"/>
<keyword evidence="2 4" id="KW-0560">Oxidoreductase</keyword>
<dbReference type="PROSITE" id="PS00670">
    <property type="entry name" value="D_2_HYDROXYACID_DH_2"/>
    <property type="match status" value="1"/>
</dbReference>
<reference evidence="7 8" key="1">
    <citation type="submission" date="2020-08" db="EMBL/GenBank/DDBJ databases">
        <authorList>
            <person name="Liu C."/>
            <person name="Sun Q."/>
        </authorList>
    </citation>
    <scope>NUCLEOTIDE SEQUENCE [LARGE SCALE GENOMIC DNA]</scope>
    <source>
        <strain evidence="7 8">22A2-44</strain>
    </source>
</reference>
<dbReference type="InterPro" id="IPR006140">
    <property type="entry name" value="D-isomer_DH_NAD-bd"/>
</dbReference>
<dbReference type="InterPro" id="IPR050857">
    <property type="entry name" value="D-2-hydroxyacid_DH"/>
</dbReference>
<keyword evidence="8" id="KW-1185">Reference proteome</keyword>
<dbReference type="Proteomes" id="UP000602181">
    <property type="component" value="Unassembled WGS sequence"/>
</dbReference>
<name>A0ABR7ABC2_9FIRM</name>
<evidence type="ECO:0000256" key="4">
    <source>
        <dbReference type="RuleBase" id="RU003719"/>
    </source>
</evidence>
<dbReference type="PANTHER" id="PTHR42789:SF1">
    <property type="entry name" value="D-ISOMER SPECIFIC 2-HYDROXYACID DEHYDROGENASE FAMILY PROTEIN (AFU_ORTHOLOGUE AFUA_6G10090)"/>
    <property type="match status" value="1"/>
</dbReference>
<dbReference type="SUPFAM" id="SSF52283">
    <property type="entry name" value="Formate/glycerate dehydrogenase catalytic domain-like"/>
    <property type="match status" value="1"/>
</dbReference>
<evidence type="ECO:0000256" key="2">
    <source>
        <dbReference type="ARBA" id="ARBA00023002"/>
    </source>
</evidence>
<dbReference type="PANTHER" id="PTHR42789">
    <property type="entry name" value="D-ISOMER SPECIFIC 2-HYDROXYACID DEHYDROGENASE FAMILY PROTEIN (AFU_ORTHOLOGUE AFUA_6G10090)"/>
    <property type="match status" value="1"/>
</dbReference>
<feature type="domain" description="D-isomer specific 2-hydroxyacid dehydrogenase NAD-binding" evidence="6">
    <location>
        <begin position="110"/>
        <end position="283"/>
    </location>
</feature>
<protein>
    <submittedName>
        <fullName evidence="7">3-phosphoglycerate dehydrogenase</fullName>
    </submittedName>
</protein>
<gene>
    <name evidence="7" type="ORF">H8R05_02430</name>
</gene>
<evidence type="ECO:0000256" key="3">
    <source>
        <dbReference type="ARBA" id="ARBA00023027"/>
    </source>
</evidence>
<evidence type="ECO:0000256" key="1">
    <source>
        <dbReference type="ARBA" id="ARBA00005854"/>
    </source>
</evidence>
<dbReference type="RefSeq" id="WP_186895806.1">
    <property type="nucleotide sequence ID" value="NZ_JACOIH010000002.1"/>
</dbReference>
<evidence type="ECO:0000259" key="6">
    <source>
        <dbReference type="Pfam" id="PF02826"/>
    </source>
</evidence>